<protein>
    <recommendedName>
        <fullName evidence="4">DUF1795 domain-containing protein</fullName>
    </recommendedName>
</protein>
<proteinExistence type="predicted"/>
<evidence type="ECO:0000313" key="2">
    <source>
        <dbReference type="EMBL" id="GAA4359900.1"/>
    </source>
</evidence>
<sequence length="186" mass="20766">MRILSILFFLTLSLVGLAQPAANVKLTNTKLGTGLAVGVPSNFVAMPDDGIAVKFPSPRKPIAVYTDPSGRVDFSVAVRTTTFESMDYAVLSKVYKASIQRLYTKVDFLKEDIRTVNGREFIFFEFVSTLTDNRRSSQLPPIKKYQTIQYAIKGPEVYVFTFTAPAEEQRQWQPTGLAVMNGINLK</sequence>
<evidence type="ECO:0000256" key="1">
    <source>
        <dbReference type="SAM" id="SignalP"/>
    </source>
</evidence>
<dbReference type="RefSeq" id="WP_345236590.1">
    <property type="nucleotide sequence ID" value="NZ_BAABGZ010000029.1"/>
</dbReference>
<keyword evidence="3" id="KW-1185">Reference proteome</keyword>
<name>A0ABP8IJ80_9BACT</name>
<evidence type="ECO:0000313" key="3">
    <source>
        <dbReference type="Proteomes" id="UP001501153"/>
    </source>
</evidence>
<accession>A0ABP8IJ80</accession>
<keyword evidence="1" id="KW-0732">Signal</keyword>
<evidence type="ECO:0008006" key="4">
    <source>
        <dbReference type="Google" id="ProtNLM"/>
    </source>
</evidence>
<gene>
    <name evidence="2" type="ORF">GCM10023185_26990</name>
</gene>
<feature type="signal peptide" evidence="1">
    <location>
        <begin position="1"/>
        <end position="18"/>
    </location>
</feature>
<dbReference type="EMBL" id="BAABGZ010000029">
    <property type="protein sequence ID" value="GAA4359900.1"/>
    <property type="molecule type" value="Genomic_DNA"/>
</dbReference>
<organism evidence="2 3">
    <name type="scientific">Hymenobacter saemangeumensis</name>
    <dbReference type="NCBI Taxonomy" id="1084522"/>
    <lineage>
        <taxon>Bacteria</taxon>
        <taxon>Pseudomonadati</taxon>
        <taxon>Bacteroidota</taxon>
        <taxon>Cytophagia</taxon>
        <taxon>Cytophagales</taxon>
        <taxon>Hymenobacteraceae</taxon>
        <taxon>Hymenobacter</taxon>
    </lineage>
</organism>
<feature type="chain" id="PRO_5047320008" description="DUF1795 domain-containing protein" evidence="1">
    <location>
        <begin position="19"/>
        <end position="186"/>
    </location>
</feature>
<dbReference type="Proteomes" id="UP001501153">
    <property type="component" value="Unassembled WGS sequence"/>
</dbReference>
<comment type="caution">
    <text evidence="2">The sequence shown here is derived from an EMBL/GenBank/DDBJ whole genome shotgun (WGS) entry which is preliminary data.</text>
</comment>
<dbReference type="Gene3D" id="3.40.1000.10">
    <property type="entry name" value="Mog1/PsbP, alpha/beta/alpha sandwich"/>
    <property type="match status" value="1"/>
</dbReference>
<reference evidence="3" key="1">
    <citation type="journal article" date="2019" name="Int. J. Syst. Evol. Microbiol.">
        <title>The Global Catalogue of Microorganisms (GCM) 10K type strain sequencing project: providing services to taxonomists for standard genome sequencing and annotation.</title>
        <authorList>
            <consortium name="The Broad Institute Genomics Platform"/>
            <consortium name="The Broad Institute Genome Sequencing Center for Infectious Disease"/>
            <person name="Wu L."/>
            <person name="Ma J."/>
        </authorList>
    </citation>
    <scope>NUCLEOTIDE SEQUENCE [LARGE SCALE GENOMIC DNA]</scope>
    <source>
        <strain evidence="3">JCM 17923</strain>
    </source>
</reference>